<keyword evidence="2" id="KW-1133">Transmembrane helix</keyword>
<dbReference type="Proteomes" id="UP000295134">
    <property type="component" value="Chromosome"/>
</dbReference>
<gene>
    <name evidence="4" type="ORF">ArsFIN_36720</name>
</gene>
<protein>
    <submittedName>
        <fullName evidence="4">Transposase DNA-binding domain protein</fullName>
    </submittedName>
</protein>
<evidence type="ECO:0000313" key="5">
    <source>
        <dbReference type="Proteomes" id="UP000295134"/>
    </source>
</evidence>
<keyword evidence="2" id="KW-0812">Transmembrane</keyword>
<dbReference type="InterPro" id="IPR010095">
    <property type="entry name" value="Cas12f1-like_TNB"/>
</dbReference>
<proteinExistence type="predicted"/>
<evidence type="ECO:0000256" key="1">
    <source>
        <dbReference type="ARBA" id="ARBA00023125"/>
    </source>
</evidence>
<dbReference type="KEGG" id="ans:ArsFIN_36720"/>
<dbReference type="PANTHER" id="PTHR30405:SF25">
    <property type="entry name" value="RNA-GUIDED DNA ENDONUCLEASE INSQ-RELATED"/>
    <property type="match status" value="1"/>
</dbReference>
<dbReference type="InterPro" id="IPR051399">
    <property type="entry name" value="RNA-guided_DNA_endo/Transpos"/>
</dbReference>
<dbReference type="NCBIfam" id="NF040570">
    <property type="entry name" value="guided_TnpB"/>
    <property type="match status" value="1"/>
</dbReference>
<dbReference type="GO" id="GO:0003677">
    <property type="term" value="F:DNA binding"/>
    <property type="evidence" value="ECO:0007669"/>
    <property type="project" value="UniProtKB-KW"/>
</dbReference>
<evidence type="ECO:0000259" key="3">
    <source>
        <dbReference type="Pfam" id="PF07282"/>
    </source>
</evidence>
<reference evidence="4 5" key="1">
    <citation type="submission" date="2019-03" db="EMBL/GenBank/DDBJ databases">
        <title>Long-read sequencing reveals hyperdense prophage content in a complex bacterial symbiont genome.</title>
        <authorList>
            <person name="Frost C.L."/>
            <person name="Siozios S."/>
            <person name="Nadal-Jimenez P."/>
            <person name="Brockhurst M.A."/>
            <person name="King K.C."/>
            <person name="Darby A.C."/>
            <person name="Hurst G.D.D."/>
        </authorList>
    </citation>
    <scope>NUCLEOTIDE SEQUENCE [LARGE SCALE GENOMIC DNA]</scope>
    <source>
        <strain evidence="4 5">FIN</strain>
    </source>
</reference>
<keyword evidence="1 4" id="KW-0238">DNA-binding</keyword>
<dbReference type="AlphaFoldDB" id="A0A4P7KXI8"/>
<dbReference type="PANTHER" id="PTHR30405">
    <property type="entry name" value="TRANSPOSASE"/>
    <property type="match status" value="1"/>
</dbReference>
<sequence>MKNRCLARAIGDASWHGFITKLEYKAAEKGIHLVKLDQWFASTKTCHCCGHKMSEMPLHKRIWQCPECGVEHDRDINAAINIRHKGILELQAAGHVVSAHGDQRKSVVRRLRSEKWEASPFTAGSSHLLVYSALKIPGIALFFSASAVLFLCCWDKFLLFSDNTC</sequence>
<evidence type="ECO:0000256" key="2">
    <source>
        <dbReference type="SAM" id="Phobius"/>
    </source>
</evidence>
<keyword evidence="2" id="KW-0472">Membrane</keyword>
<evidence type="ECO:0000313" key="4">
    <source>
        <dbReference type="EMBL" id="QBY45079.1"/>
    </source>
</evidence>
<accession>A0A4P7KXI8</accession>
<dbReference type="EMBL" id="CP038613">
    <property type="protein sequence ID" value="QBY45079.1"/>
    <property type="molecule type" value="Genomic_DNA"/>
</dbReference>
<organism evidence="4 5">
    <name type="scientific">Arsenophonus nasoniae</name>
    <name type="common">son-killer infecting Nasonia vitripennis</name>
    <dbReference type="NCBI Taxonomy" id="638"/>
    <lineage>
        <taxon>Bacteria</taxon>
        <taxon>Pseudomonadati</taxon>
        <taxon>Pseudomonadota</taxon>
        <taxon>Gammaproteobacteria</taxon>
        <taxon>Enterobacterales</taxon>
        <taxon>Morganellaceae</taxon>
        <taxon>Arsenophonus</taxon>
    </lineage>
</organism>
<feature type="transmembrane region" description="Helical" evidence="2">
    <location>
        <begin position="128"/>
        <end position="151"/>
    </location>
</feature>
<name>A0A4P7KXI8_9GAMM</name>
<dbReference type="Pfam" id="PF07282">
    <property type="entry name" value="Cas12f1-like_TNB"/>
    <property type="match status" value="1"/>
</dbReference>
<feature type="domain" description="Cas12f1-like TNB" evidence="3">
    <location>
        <begin position="15"/>
        <end position="82"/>
    </location>
</feature>